<feature type="transmembrane region" description="Helical" evidence="1">
    <location>
        <begin position="20"/>
        <end position="39"/>
    </location>
</feature>
<feature type="transmembrane region" description="Helical" evidence="1">
    <location>
        <begin position="85"/>
        <end position="107"/>
    </location>
</feature>
<evidence type="ECO:0000313" key="2">
    <source>
        <dbReference type="EMBL" id="QKG72056.1"/>
    </source>
</evidence>
<keyword evidence="1" id="KW-0812">Transmembrane</keyword>
<feature type="transmembrane region" description="Helical" evidence="1">
    <location>
        <begin position="122"/>
        <end position="141"/>
    </location>
</feature>
<dbReference type="AlphaFoldDB" id="A0A7D3XWV1"/>
<gene>
    <name evidence="2" type="ORF">HQR01_12155</name>
</gene>
<dbReference type="KEGG" id="emv:HQR01_12155"/>
<evidence type="ECO:0000313" key="3">
    <source>
        <dbReference type="Proteomes" id="UP000504693"/>
    </source>
</evidence>
<dbReference type="Proteomes" id="UP000504693">
    <property type="component" value="Chromosome"/>
</dbReference>
<feature type="transmembrane region" description="Helical" evidence="1">
    <location>
        <begin position="209"/>
        <end position="231"/>
    </location>
</feature>
<reference evidence="2 3" key="1">
    <citation type="submission" date="2020-05" db="EMBL/GenBank/DDBJ databases">
        <title>Erythrobacter mangrovi sp. nov., isolated from rhizosphere soil of mangrove plant (Kandelia candel).</title>
        <authorList>
            <person name="Ye Y.H."/>
        </authorList>
    </citation>
    <scope>NUCLEOTIDE SEQUENCE [LARGE SCALE GENOMIC DNA]</scope>
    <source>
        <strain evidence="2 3">EB310</strain>
    </source>
</reference>
<accession>A0A7D3XWV1</accession>
<sequence length="260" mass="28736">MATLAGAPTRPAHDIAERRFFFIMALVMATVIVAGFSLNLAMGRSTFDVPIIYHVHAGVFFSWVAIYVAQNGLIASNNVALHRRLGIIAFLWVPLMVVLGFAIMITSLRRTGGPFFFDQNEFLISNSLQLVLFATLAFSALRARRYTGWHRRLMFCAMAILTGPGIGRLLPMPLLIPNAWRAVIFIPLIFPIITMVVEKRRTGSIHRAWYWGVGSVIVVQIVSDIIAYSTLGVSLTEQVLAGSPGAERPMEAFLPPGFTM</sequence>
<evidence type="ECO:0000256" key="1">
    <source>
        <dbReference type="SAM" id="Phobius"/>
    </source>
</evidence>
<keyword evidence="3" id="KW-1185">Reference proteome</keyword>
<keyword evidence="1" id="KW-1133">Transmembrane helix</keyword>
<feature type="transmembrane region" description="Helical" evidence="1">
    <location>
        <begin position="179"/>
        <end position="197"/>
    </location>
</feature>
<feature type="transmembrane region" description="Helical" evidence="1">
    <location>
        <begin position="51"/>
        <end position="73"/>
    </location>
</feature>
<protein>
    <submittedName>
        <fullName evidence="2">Uncharacterized protein</fullName>
    </submittedName>
</protein>
<name>A0A7D3XWV1_9SPHN</name>
<proteinExistence type="predicted"/>
<keyword evidence="1" id="KW-0472">Membrane</keyword>
<dbReference type="RefSeq" id="WP_173215116.1">
    <property type="nucleotide sequence ID" value="NZ_CP053921.1"/>
</dbReference>
<organism evidence="2 3">
    <name type="scientific">Erythrobacter mangrovi</name>
    <dbReference type="NCBI Taxonomy" id="2739433"/>
    <lineage>
        <taxon>Bacteria</taxon>
        <taxon>Pseudomonadati</taxon>
        <taxon>Pseudomonadota</taxon>
        <taxon>Alphaproteobacteria</taxon>
        <taxon>Sphingomonadales</taxon>
        <taxon>Erythrobacteraceae</taxon>
        <taxon>Erythrobacter/Porphyrobacter group</taxon>
        <taxon>Erythrobacter</taxon>
    </lineage>
</organism>
<feature type="transmembrane region" description="Helical" evidence="1">
    <location>
        <begin position="153"/>
        <end position="173"/>
    </location>
</feature>
<dbReference type="EMBL" id="CP053921">
    <property type="protein sequence ID" value="QKG72056.1"/>
    <property type="molecule type" value="Genomic_DNA"/>
</dbReference>